<protein>
    <submittedName>
        <fullName evidence="2">Uncharacterized protein</fullName>
    </submittedName>
</protein>
<feature type="transmembrane region" description="Helical" evidence="1">
    <location>
        <begin position="23"/>
        <end position="44"/>
    </location>
</feature>
<keyword evidence="1" id="KW-0472">Membrane</keyword>
<dbReference type="RefSeq" id="WP_066540217.1">
    <property type="nucleotide sequence ID" value="NZ_JHUK01000007.1"/>
</dbReference>
<dbReference type="Proteomes" id="UP000070069">
    <property type="component" value="Unassembled WGS sequence"/>
</dbReference>
<evidence type="ECO:0000313" key="4">
    <source>
        <dbReference type="Proteomes" id="UP000070069"/>
    </source>
</evidence>
<name>A0A139JQR0_9MOLU</name>
<evidence type="ECO:0000313" key="2">
    <source>
        <dbReference type="EMBL" id="KXT29302.1"/>
    </source>
</evidence>
<comment type="caution">
    <text evidence="2">The sequence shown here is derived from an EMBL/GenBank/DDBJ whole genome shotgun (WGS) entry which is preliminary data.</text>
</comment>
<sequence>MQFINNKRKKNSINYLNNKNKNISFYVLLSIIVLSAFVSIYFIFFHEKIKEKFFSKSEDKLSSAIINNLSQENNILEDMEQVISEKSDDELVSDGDYYSLKNLFQESEEFPVLKDNEENQNLVNDSKSESASINKLEESLVEVPKFNKEDQILANDLESDSINKLEESLSNEGNMNNSMINHLKKIFHFDQKNKSDNKAVFQKDIDKKNRRMLGTSLFKKKISKKKIKTKK</sequence>
<evidence type="ECO:0000313" key="3">
    <source>
        <dbReference type="EMBL" id="RAM57567.1"/>
    </source>
</evidence>
<accession>A0A139JQR0</accession>
<reference evidence="2 4" key="2">
    <citation type="submission" date="2016-02" db="EMBL/GenBank/DDBJ databases">
        <title>A draft genome sequence of Candidatus Phytoplasma oryzae strain Mbita1, the causative agent of Napier Grass stunt disease in Kenya.</title>
        <authorList>
            <person name="Fischer A."/>
            <person name="Santa-Cruz I."/>
            <person name="Wambua L."/>
            <person name="Olds C."/>
            <person name="Midega C."/>
            <person name="Dickinson M."/>
            <person name="Kawicha P."/>
            <person name="Khan Z."/>
            <person name="Masiga D."/>
            <person name="Jores J."/>
            <person name="Bernd S."/>
        </authorList>
    </citation>
    <scope>NUCLEOTIDE SEQUENCE [LARGE SCALE GENOMIC DNA]</scope>
    <source>
        <strain evidence="2">Mbita1</strain>
    </source>
</reference>
<reference evidence="3 5" key="1">
    <citation type="submission" date="2014-04" db="EMBL/GenBank/DDBJ databases">
        <title>Genome study of Napier grass stunt phytoplasma.</title>
        <authorList>
            <person name="Kawicha P."/>
            <person name="Dickinson M."/>
            <person name="Hodgetts J."/>
        </authorList>
    </citation>
    <scope>NUCLEOTIDE SEQUENCE [LARGE SCALE GENOMIC DNA]</scope>
    <source>
        <strain evidence="3 5">NGS-S10</strain>
    </source>
</reference>
<dbReference type="Proteomes" id="UP000249343">
    <property type="component" value="Unassembled WGS sequence"/>
</dbReference>
<keyword evidence="5" id="KW-1185">Reference proteome</keyword>
<evidence type="ECO:0000313" key="5">
    <source>
        <dbReference type="Proteomes" id="UP000249343"/>
    </source>
</evidence>
<evidence type="ECO:0000256" key="1">
    <source>
        <dbReference type="SAM" id="Phobius"/>
    </source>
</evidence>
<keyword evidence="1" id="KW-1133">Transmembrane helix</keyword>
<dbReference type="EMBL" id="LTBM01000003">
    <property type="protein sequence ID" value="KXT29302.1"/>
    <property type="molecule type" value="Genomic_DNA"/>
</dbReference>
<proteinExistence type="predicted"/>
<dbReference type="PATRIC" id="fig|203274.3.peg.353"/>
<dbReference type="EMBL" id="JHUK01000007">
    <property type="protein sequence ID" value="RAM57567.1"/>
    <property type="molecule type" value="Genomic_DNA"/>
</dbReference>
<gene>
    <name evidence="2" type="ORF">AXA84_0196</name>
    <name evidence="3" type="ORF">DH96_02365</name>
</gene>
<keyword evidence="1" id="KW-0812">Transmembrane</keyword>
<organism evidence="2 4">
    <name type="scientific">Candidatus Phytoplasma oryzae</name>
    <dbReference type="NCBI Taxonomy" id="203274"/>
    <lineage>
        <taxon>Bacteria</taxon>
        <taxon>Bacillati</taxon>
        <taxon>Mycoplasmatota</taxon>
        <taxon>Mollicutes</taxon>
        <taxon>Acholeplasmatales</taxon>
        <taxon>Acholeplasmataceae</taxon>
        <taxon>Candidatus Phytoplasma</taxon>
        <taxon>16SrXI (Rice yellow dwarf group)</taxon>
    </lineage>
</organism>
<dbReference type="AlphaFoldDB" id="A0A139JQR0"/>